<keyword evidence="4" id="KW-1185">Reference proteome</keyword>
<gene>
    <name evidence="3" type="ORF">JCM21714_4293</name>
</gene>
<dbReference type="PANTHER" id="PTHR22604">
    <property type="entry name" value="OXIDOREDUCTASES"/>
    <property type="match status" value="1"/>
</dbReference>
<dbReference type="InterPro" id="IPR050984">
    <property type="entry name" value="Gfo/Idh/MocA_domain"/>
</dbReference>
<dbReference type="Pfam" id="PF22725">
    <property type="entry name" value="GFO_IDH_MocA_C3"/>
    <property type="match status" value="1"/>
</dbReference>
<dbReference type="InterPro" id="IPR055170">
    <property type="entry name" value="GFO_IDH_MocA-like_dom"/>
</dbReference>
<protein>
    <submittedName>
        <fullName evidence="3">Oxidoreductase</fullName>
    </submittedName>
</protein>
<name>W4VQM2_9BACI</name>
<dbReference type="Proteomes" id="UP000019102">
    <property type="component" value="Unassembled WGS sequence"/>
</dbReference>
<reference evidence="3 4" key="1">
    <citation type="journal article" date="2014" name="Genome Announc.">
        <title>Draft Genome Sequence of the Boron-Tolerant and Moderately Halotolerant Bacterium Gracilibacillus boraciitolerans JCM 21714T.</title>
        <authorList>
            <person name="Ahmed I."/>
            <person name="Oshima K."/>
            <person name="Suda W."/>
            <person name="Kitamura K."/>
            <person name="Iida T."/>
            <person name="Ohmori Y."/>
            <person name="Fujiwara T."/>
            <person name="Hattori M."/>
            <person name="Ohkuma M."/>
        </authorList>
    </citation>
    <scope>NUCLEOTIDE SEQUENCE [LARGE SCALE GENOMIC DNA]</scope>
    <source>
        <strain evidence="3 4">JCM 21714</strain>
    </source>
</reference>
<organism evidence="3 4">
    <name type="scientific">Gracilibacillus boraciitolerans JCM 21714</name>
    <dbReference type="NCBI Taxonomy" id="1298598"/>
    <lineage>
        <taxon>Bacteria</taxon>
        <taxon>Bacillati</taxon>
        <taxon>Bacillota</taxon>
        <taxon>Bacilli</taxon>
        <taxon>Bacillales</taxon>
        <taxon>Bacillaceae</taxon>
        <taxon>Gracilibacillus</taxon>
    </lineage>
</organism>
<dbReference type="PANTHER" id="PTHR22604:SF105">
    <property type="entry name" value="TRANS-1,2-DIHYDROBENZENE-1,2-DIOL DEHYDROGENASE"/>
    <property type="match status" value="1"/>
</dbReference>
<evidence type="ECO:0000313" key="4">
    <source>
        <dbReference type="Proteomes" id="UP000019102"/>
    </source>
</evidence>
<dbReference type="AlphaFoldDB" id="W4VQM2"/>
<accession>W4VQM2</accession>
<sequence length="158" mass="17565">MFDVGCYNLHAIRNIIGQEPSSIYASANYHPEFKVDMTMTGTLNFDNGIVTSFDSSFDCAPRQTYEVVGSKGTITVTSAYRPDTNEDMTGEIHVVKDDSSVEIYEESGDQYTLMVEDFANAVLNNQHLTYDVTSMQQQMKVLDAVYESSKTGGKVVKL</sequence>
<keyword evidence="1" id="KW-0560">Oxidoreductase</keyword>
<dbReference type="Gene3D" id="3.30.360.10">
    <property type="entry name" value="Dihydrodipicolinate Reductase, domain 2"/>
    <property type="match status" value="1"/>
</dbReference>
<evidence type="ECO:0000259" key="2">
    <source>
        <dbReference type="Pfam" id="PF22725"/>
    </source>
</evidence>
<evidence type="ECO:0000313" key="3">
    <source>
        <dbReference type="EMBL" id="GAE95084.1"/>
    </source>
</evidence>
<dbReference type="STRING" id="1298598.JCM21714_4293"/>
<proteinExistence type="predicted"/>
<dbReference type="EMBL" id="BAVS01000038">
    <property type="protein sequence ID" value="GAE95084.1"/>
    <property type="molecule type" value="Genomic_DNA"/>
</dbReference>
<dbReference type="GO" id="GO:0016491">
    <property type="term" value="F:oxidoreductase activity"/>
    <property type="evidence" value="ECO:0007669"/>
    <property type="project" value="UniProtKB-KW"/>
</dbReference>
<dbReference type="eggNOG" id="COG0673">
    <property type="taxonomic scope" value="Bacteria"/>
</dbReference>
<dbReference type="SUPFAM" id="SSF55347">
    <property type="entry name" value="Glyceraldehyde-3-phosphate dehydrogenase-like, C-terminal domain"/>
    <property type="match status" value="1"/>
</dbReference>
<evidence type="ECO:0000256" key="1">
    <source>
        <dbReference type="ARBA" id="ARBA00023002"/>
    </source>
</evidence>
<comment type="caution">
    <text evidence="3">The sequence shown here is derived from an EMBL/GenBank/DDBJ whole genome shotgun (WGS) entry which is preliminary data.</text>
</comment>
<feature type="domain" description="GFO/IDH/MocA-like oxidoreductase" evidence="2">
    <location>
        <begin position="1"/>
        <end position="74"/>
    </location>
</feature>